<dbReference type="InterPro" id="IPR004300">
    <property type="entry name" value="Glyco_hydro_57_N"/>
</dbReference>
<evidence type="ECO:0000256" key="2">
    <source>
        <dbReference type="ARBA" id="ARBA00023277"/>
    </source>
</evidence>
<dbReference type="Gene3D" id="3.20.110.20">
    <property type="match status" value="1"/>
</dbReference>
<dbReference type="GO" id="GO:0005975">
    <property type="term" value="P:carbohydrate metabolic process"/>
    <property type="evidence" value="ECO:0007669"/>
    <property type="project" value="InterPro"/>
</dbReference>
<name>A0A2H0RIM3_9BACT</name>
<dbReference type="InterPro" id="IPR011330">
    <property type="entry name" value="Glyco_hydro/deAcase_b/a-brl"/>
</dbReference>
<evidence type="ECO:0000313" key="5">
    <source>
        <dbReference type="Proteomes" id="UP000230431"/>
    </source>
</evidence>
<dbReference type="EMBL" id="PCYK01000004">
    <property type="protein sequence ID" value="PIR46290.1"/>
    <property type="molecule type" value="Genomic_DNA"/>
</dbReference>
<reference evidence="4 5" key="1">
    <citation type="submission" date="2017-09" db="EMBL/GenBank/DDBJ databases">
        <title>Depth-based differentiation of microbial function through sediment-hosted aquifers and enrichment of novel symbionts in the deep terrestrial subsurface.</title>
        <authorList>
            <person name="Probst A.J."/>
            <person name="Ladd B."/>
            <person name="Jarett J.K."/>
            <person name="Geller-Mcgrath D.E."/>
            <person name="Sieber C.M."/>
            <person name="Emerson J.B."/>
            <person name="Anantharaman K."/>
            <person name="Thomas B.C."/>
            <person name="Malmstrom R."/>
            <person name="Stieglmeier M."/>
            <person name="Klingl A."/>
            <person name="Woyke T."/>
            <person name="Ryan C.M."/>
            <person name="Banfield J.F."/>
        </authorList>
    </citation>
    <scope>NUCLEOTIDE SEQUENCE [LARGE SCALE GENOMIC DNA]</scope>
    <source>
        <strain evidence="4">CG10_big_fil_rev_8_21_14_0_10_49_38</strain>
    </source>
</reference>
<dbReference type="SUPFAM" id="SSF88713">
    <property type="entry name" value="Glycoside hydrolase/deacetylase"/>
    <property type="match status" value="1"/>
</dbReference>
<evidence type="ECO:0000259" key="3">
    <source>
        <dbReference type="Pfam" id="PF03065"/>
    </source>
</evidence>
<feature type="domain" description="Glycoside hydrolase family 57 N-terminal" evidence="3">
    <location>
        <begin position="27"/>
        <end position="268"/>
    </location>
</feature>
<evidence type="ECO:0000256" key="1">
    <source>
        <dbReference type="ARBA" id="ARBA00006821"/>
    </source>
</evidence>
<sequence>MWTCFLGRLKFTTANKYMKWANFLHLYQPVDQQADILEAIIAQSYRPILTNLLQAPSVKVTLNINGALLELFDKHGHRDLIDILRQLGESGRAEFTSSAKYHAFLPFMEADDIIRQVKINNESNTFFLGQAYRPRGFFPPEMAYQTNLAPIIESLGFDWLILDEIALTGEPGQVDYTKIYQVKNSKIKVFFRERRLSNLIMSAVVRSPATLREAMKDDLTSSRYVVTAMDGETFGHHRPGLEKLLADVLTTTDFDLVTISELLDHYPDTAEADPVPSTWASSKEDIDRGVQFLSWRDPENEIHAWQWELFELVRGQVRAYDQSCPDWPEIQHRMDVATASDHFWWASAKPWWSLEMIEDGAYRLLDAIRHIPEADPAAVKHAGELYEKIISTAFTWQRTGRIRRMMSEQGSILRIPFKDRTIGKGGAEAGVYDAFMTMMKRLEQEATEKREYEKAILWRDAMYKMENKLDIYDTINAIDLLRVEIPNEEVEKTIEEYKDKYRAIRGGQPEQRGS</sequence>
<evidence type="ECO:0000313" key="4">
    <source>
        <dbReference type="EMBL" id="PIR46290.1"/>
    </source>
</evidence>
<organism evidence="4 5">
    <name type="scientific">Candidatus Vogelbacteria bacterium CG10_big_fil_rev_8_21_14_0_10_49_38</name>
    <dbReference type="NCBI Taxonomy" id="1975043"/>
    <lineage>
        <taxon>Bacteria</taxon>
        <taxon>Candidatus Vogeliibacteriota</taxon>
    </lineage>
</organism>
<dbReference type="GO" id="GO:0003824">
    <property type="term" value="F:catalytic activity"/>
    <property type="evidence" value="ECO:0007669"/>
    <property type="project" value="InterPro"/>
</dbReference>
<comment type="similarity">
    <text evidence="1">Belongs to the glycosyl hydrolase 57 family.</text>
</comment>
<comment type="caution">
    <text evidence="4">The sequence shown here is derived from an EMBL/GenBank/DDBJ whole genome shotgun (WGS) entry which is preliminary data.</text>
</comment>
<dbReference type="Pfam" id="PF03065">
    <property type="entry name" value="Glyco_hydro_57"/>
    <property type="match status" value="1"/>
</dbReference>
<dbReference type="Proteomes" id="UP000230431">
    <property type="component" value="Unassembled WGS sequence"/>
</dbReference>
<dbReference type="PANTHER" id="PTHR36306">
    <property type="entry name" value="ALPHA-AMYLASE-RELATED-RELATED"/>
    <property type="match status" value="1"/>
</dbReference>
<accession>A0A2H0RIM3</accession>
<gene>
    <name evidence="4" type="ORF">COV08_00795</name>
</gene>
<proteinExistence type="inferred from homology"/>
<protein>
    <recommendedName>
        <fullName evidence="3">Glycoside hydrolase family 57 N-terminal domain-containing protein</fullName>
    </recommendedName>
</protein>
<dbReference type="InterPro" id="IPR052046">
    <property type="entry name" value="GH57_Enzymes"/>
</dbReference>
<dbReference type="AlphaFoldDB" id="A0A2H0RIM3"/>
<keyword evidence="2" id="KW-0119">Carbohydrate metabolism</keyword>